<keyword evidence="2" id="KW-0472">Membrane</keyword>
<dbReference type="PANTHER" id="PTHR42736:SF1">
    <property type="entry name" value="PROTEIN-GLUTAMINE GAMMA-GLUTAMYLTRANSFERASE"/>
    <property type="match status" value="1"/>
</dbReference>
<comment type="caution">
    <text evidence="4">The sequence shown here is derived from an EMBL/GenBank/DDBJ whole genome shotgun (WGS) entry which is preliminary data.</text>
</comment>
<feature type="transmembrane region" description="Helical" evidence="2">
    <location>
        <begin position="43"/>
        <end position="63"/>
    </location>
</feature>
<reference evidence="4 5" key="1">
    <citation type="submission" date="2023-07" db="EMBL/GenBank/DDBJ databases">
        <title>Protaetiibacter sp. nov WY-16 isolated from soil.</title>
        <authorList>
            <person name="Liu B."/>
            <person name="Wan Y."/>
        </authorList>
    </citation>
    <scope>NUCLEOTIDE SEQUENCE [LARGE SCALE GENOMIC DNA]</scope>
    <source>
        <strain evidence="4 5">WY-16</strain>
    </source>
</reference>
<dbReference type="PANTHER" id="PTHR42736">
    <property type="entry name" value="PROTEIN-GLUTAMINE GAMMA-GLUTAMYLTRANSFERASE"/>
    <property type="match status" value="1"/>
</dbReference>
<feature type="region of interest" description="Disordered" evidence="1">
    <location>
        <begin position="539"/>
        <end position="599"/>
    </location>
</feature>
<feature type="transmembrane region" description="Helical" evidence="2">
    <location>
        <begin position="132"/>
        <end position="151"/>
    </location>
</feature>
<dbReference type="Proteomes" id="UP001241072">
    <property type="component" value="Unassembled WGS sequence"/>
</dbReference>
<feature type="transmembrane region" description="Helical" evidence="2">
    <location>
        <begin position="70"/>
        <end position="90"/>
    </location>
</feature>
<proteinExistence type="predicted"/>
<dbReference type="Gene3D" id="3.10.620.30">
    <property type="match status" value="1"/>
</dbReference>
<evidence type="ECO:0000256" key="2">
    <source>
        <dbReference type="SAM" id="Phobius"/>
    </source>
</evidence>
<gene>
    <name evidence="4" type="ORF">Q5716_09915</name>
</gene>
<feature type="transmembrane region" description="Helical" evidence="2">
    <location>
        <begin position="181"/>
        <end position="199"/>
    </location>
</feature>
<dbReference type="RefSeq" id="WP_305002914.1">
    <property type="nucleotide sequence ID" value="NZ_JAUQUB010000001.1"/>
</dbReference>
<dbReference type="InterPro" id="IPR002931">
    <property type="entry name" value="Transglutaminase-like"/>
</dbReference>
<feature type="transmembrane region" description="Helical" evidence="2">
    <location>
        <begin position="20"/>
        <end position="37"/>
    </location>
</feature>
<organism evidence="4 5">
    <name type="scientific">Antiquaquibacter soli</name>
    <dbReference type="NCBI Taxonomy" id="3064523"/>
    <lineage>
        <taxon>Bacteria</taxon>
        <taxon>Bacillati</taxon>
        <taxon>Actinomycetota</taxon>
        <taxon>Actinomycetes</taxon>
        <taxon>Micrococcales</taxon>
        <taxon>Microbacteriaceae</taxon>
        <taxon>Antiquaquibacter</taxon>
    </lineage>
</organism>
<dbReference type="InterPro" id="IPR021878">
    <property type="entry name" value="TgpA_N"/>
</dbReference>
<dbReference type="Pfam" id="PF11992">
    <property type="entry name" value="TgpA_N"/>
    <property type="match status" value="1"/>
</dbReference>
<dbReference type="InterPro" id="IPR052901">
    <property type="entry name" value="Bact_TGase-like"/>
</dbReference>
<evidence type="ECO:0000259" key="3">
    <source>
        <dbReference type="SMART" id="SM00460"/>
    </source>
</evidence>
<evidence type="ECO:0000313" key="5">
    <source>
        <dbReference type="Proteomes" id="UP001241072"/>
    </source>
</evidence>
<evidence type="ECO:0000313" key="4">
    <source>
        <dbReference type="EMBL" id="MDO7882539.1"/>
    </source>
</evidence>
<keyword evidence="2" id="KW-1133">Transmembrane helix</keyword>
<feature type="compositionally biased region" description="Low complexity" evidence="1">
    <location>
        <begin position="570"/>
        <end position="581"/>
    </location>
</feature>
<feature type="transmembrane region" description="Helical" evidence="2">
    <location>
        <begin position="206"/>
        <end position="225"/>
    </location>
</feature>
<feature type="domain" description="Transglutaminase-like" evidence="3">
    <location>
        <begin position="462"/>
        <end position="537"/>
    </location>
</feature>
<keyword evidence="2" id="KW-0812">Transmembrane</keyword>
<feature type="compositionally biased region" description="Acidic residues" evidence="1">
    <location>
        <begin position="548"/>
        <end position="560"/>
    </location>
</feature>
<keyword evidence="5" id="KW-1185">Reference proteome</keyword>
<dbReference type="SMART" id="SM00460">
    <property type="entry name" value="TGc"/>
    <property type="match status" value="1"/>
</dbReference>
<accession>A0ABT9BNJ4</accession>
<dbReference type="EMBL" id="JAUQUB010000001">
    <property type="protein sequence ID" value="MDO7882539.1"/>
    <property type="molecule type" value="Genomic_DNA"/>
</dbReference>
<dbReference type="SUPFAM" id="SSF54001">
    <property type="entry name" value="Cysteine proteinases"/>
    <property type="match status" value="1"/>
</dbReference>
<name>A0ABT9BNJ4_9MICO</name>
<dbReference type="Pfam" id="PF01841">
    <property type="entry name" value="Transglut_core"/>
    <property type="match status" value="1"/>
</dbReference>
<evidence type="ECO:0000256" key="1">
    <source>
        <dbReference type="SAM" id="MobiDB-lite"/>
    </source>
</evidence>
<dbReference type="InterPro" id="IPR038765">
    <property type="entry name" value="Papain-like_cys_pep_sf"/>
</dbReference>
<protein>
    <submittedName>
        <fullName evidence="4">DUF3488 and transglutaminase-like domain-containing protein</fullName>
    </submittedName>
</protein>
<feature type="compositionally biased region" description="Acidic residues" evidence="1">
    <location>
        <begin position="582"/>
        <end position="592"/>
    </location>
</feature>
<feature type="transmembrane region" description="Helical" evidence="2">
    <location>
        <begin position="158"/>
        <end position="175"/>
    </location>
</feature>
<feature type="transmembrane region" description="Helical" evidence="2">
    <location>
        <begin position="604"/>
        <end position="625"/>
    </location>
</feature>
<sequence>MPSRGRRAPAPTDRGSAPWLVSALLATMIGLALWGLTPVLRDIGWWLEAVVSGAVVLLVAAAVRSIALRRFWGTIAGAATGLAFLTATFGDGSGFLGVLPTPETMAVFGELNRAGNRDILEQSIPADATEGIRFLLCVGVVAIAIAADGIAHLLRAPALAGIPVLVLLLVPSFVRPDFLDLPLFALTAAAWLALLVVHSRPVARRTAVGVGASAVVLALLAPAVLPAVQGPAPDEGSGGGLATGLNPIITLGDDLRRGNPRHALTYRTSDDSEQYLRLTVLDDFTGRSWEPSELPEPGRDVEQIGPVPGLAEGVPSTTITATIVVGDVASRWLPVPYAPTSIRGLDGAWSWDPEGLTVRTERSNAQGQGYEVDVVLPAPSVEQLVAAGSGPAAGMERYLALPPELPDSVARTALEVTEGLVSNYDRALALQQFFRAGDFTYSEQAPVEDGYDGSGAEVLGAFLDARSGYCVHFSSAMAAMARTLGIPSRVVVGFTPGSSVKEGEDDTIVHRVTTHNLHAWPELYFDGIGWVRFEPTPGRGTPPAFAPLDEDDPATPDVDESVPPPPTPAPTSTAGPTGAPEIPDDEPTEVPDESVASPDAPARAIPIGAVLPALVLALLLAPAVLRALRRARRLRAVDRGSALDGWDELRDTAFDLGLSSDVGLTPRQFAESVAPLLDDDAAAALARLRSAVEAHAFDRVSTPSDPADVSTVVHGLRRGAGVGRAIASALLPRSLVRAWLPTAARD</sequence>